<sequence length="522" mass="56582">MLKKVSAVTLVSLLAFSPVAALAAPEEIVKETQMQNQEKVTTKQNDIKDPTVNGDKVQQEQGDVEVKKEESKEVVKDVQQEKIDPQKQQPTSEKKGESVKEAEKEEKNESNVKSELENPEAANPSGQPVNTPPAKESKEDAKGLNQISTADFSGSVTGKAKWDAQKNHYVLDVTATVTNNSKEKVSGVYLGVSIPEGLGGDIELEDGSEAMSLPLPDMEPGKTVTKNVKIPVLGNVAGKEVNKDIGLYLLNKGRYEPLGKIKGSANLDFSEMNKDLRFEGKAKATTCVPNLKENQFTLDFLLTTQNLTMDALKGFDVQIDVPKDIKLTIPDHYTQGEIPDYLKDGSLQDGTDKGTMNLDIKWNGNTATIPVKTMRAGEGSALYFQVVGETTKELKELKVTFTAKRGDQTIAIQVPIEKVEQKDCKKQDGENTGGNNKDDGKGNSGNKPDTQAPNPNQVNNQPTKVTPTPTPTKVITTPKVDNTKSLPKTGASSSDNLLTLLGVVMLAGGAFVYKRSRTTVNK</sequence>
<feature type="signal peptide" evidence="8">
    <location>
        <begin position="1"/>
        <end position="23"/>
    </location>
</feature>
<keyword evidence="4 8" id="KW-0732">Signal</keyword>
<protein>
    <submittedName>
        <fullName evidence="10">LPXTG cell wall anchor domain-containing protein</fullName>
    </submittedName>
</protein>
<feature type="transmembrane region" description="Helical" evidence="7">
    <location>
        <begin position="497"/>
        <end position="513"/>
    </location>
</feature>
<dbReference type="PROSITE" id="PS50847">
    <property type="entry name" value="GRAM_POS_ANCHORING"/>
    <property type="match status" value="1"/>
</dbReference>
<feature type="compositionally biased region" description="Basic and acidic residues" evidence="6">
    <location>
        <begin position="420"/>
        <end position="429"/>
    </location>
</feature>
<keyword evidence="2" id="KW-0134">Cell wall</keyword>
<evidence type="ECO:0000256" key="8">
    <source>
        <dbReference type="SAM" id="SignalP"/>
    </source>
</evidence>
<proteinExistence type="predicted"/>
<feature type="compositionally biased region" description="Basic and acidic residues" evidence="6">
    <location>
        <begin position="92"/>
        <end position="116"/>
    </location>
</feature>
<comment type="caution">
    <text evidence="10">The sequence shown here is derived from an EMBL/GenBank/DDBJ whole genome shotgun (WGS) entry which is preliminary data.</text>
</comment>
<keyword evidence="7" id="KW-0472">Membrane</keyword>
<keyword evidence="3" id="KW-0964">Secreted</keyword>
<feature type="domain" description="Gram-positive cocci surface proteins LPxTG" evidence="9">
    <location>
        <begin position="486"/>
        <end position="522"/>
    </location>
</feature>
<evidence type="ECO:0000256" key="2">
    <source>
        <dbReference type="ARBA" id="ARBA00022512"/>
    </source>
</evidence>
<evidence type="ECO:0000256" key="3">
    <source>
        <dbReference type="ARBA" id="ARBA00022525"/>
    </source>
</evidence>
<feature type="region of interest" description="Disordered" evidence="6">
    <location>
        <begin position="31"/>
        <end position="142"/>
    </location>
</feature>
<feature type="compositionally biased region" description="Polar residues" evidence="6">
    <location>
        <begin position="483"/>
        <end position="494"/>
    </location>
</feature>
<feature type="compositionally biased region" description="Polar residues" evidence="6">
    <location>
        <begin position="32"/>
        <end position="44"/>
    </location>
</feature>
<keyword evidence="7" id="KW-0812">Transmembrane</keyword>
<evidence type="ECO:0000256" key="5">
    <source>
        <dbReference type="ARBA" id="ARBA00023088"/>
    </source>
</evidence>
<dbReference type="Proteomes" id="UP001291930">
    <property type="component" value="Unassembled WGS sequence"/>
</dbReference>
<evidence type="ECO:0000256" key="7">
    <source>
        <dbReference type="SAM" id="Phobius"/>
    </source>
</evidence>
<feature type="compositionally biased region" description="Low complexity" evidence="6">
    <location>
        <begin position="444"/>
        <end position="480"/>
    </location>
</feature>
<evidence type="ECO:0000256" key="1">
    <source>
        <dbReference type="ARBA" id="ARBA00004168"/>
    </source>
</evidence>
<organism evidence="10 11">
    <name type="scientific">Bacillus bingmayongensis</name>
    <dbReference type="NCBI Taxonomy" id="1150157"/>
    <lineage>
        <taxon>Bacteria</taxon>
        <taxon>Bacillati</taxon>
        <taxon>Bacillota</taxon>
        <taxon>Bacilli</taxon>
        <taxon>Bacillales</taxon>
        <taxon>Bacillaceae</taxon>
        <taxon>Bacillus</taxon>
    </lineage>
</organism>
<feature type="chain" id="PRO_5046158581" evidence="8">
    <location>
        <begin position="24"/>
        <end position="522"/>
    </location>
</feature>
<keyword evidence="5" id="KW-0572">Peptidoglycan-anchor</keyword>
<dbReference type="InterPro" id="IPR019931">
    <property type="entry name" value="LPXTG_anchor"/>
</dbReference>
<evidence type="ECO:0000313" key="11">
    <source>
        <dbReference type="Proteomes" id="UP001291930"/>
    </source>
</evidence>
<gene>
    <name evidence="10" type="ORF">U2I54_07445</name>
</gene>
<accession>A0ABU5JV20</accession>
<keyword evidence="7" id="KW-1133">Transmembrane helix</keyword>
<keyword evidence="11" id="KW-1185">Reference proteome</keyword>
<evidence type="ECO:0000256" key="6">
    <source>
        <dbReference type="SAM" id="MobiDB-lite"/>
    </source>
</evidence>
<dbReference type="EMBL" id="JAXOVW010000010">
    <property type="protein sequence ID" value="MDZ5606942.1"/>
    <property type="molecule type" value="Genomic_DNA"/>
</dbReference>
<evidence type="ECO:0000313" key="10">
    <source>
        <dbReference type="EMBL" id="MDZ5606942.1"/>
    </source>
</evidence>
<evidence type="ECO:0000256" key="4">
    <source>
        <dbReference type="ARBA" id="ARBA00022729"/>
    </source>
</evidence>
<dbReference type="NCBIfam" id="TIGR01167">
    <property type="entry name" value="LPXTG_anchor"/>
    <property type="match status" value="1"/>
</dbReference>
<dbReference type="RefSeq" id="WP_374217264.1">
    <property type="nucleotide sequence ID" value="NZ_JAXOVW010000010.1"/>
</dbReference>
<name>A0ABU5JV20_9BACI</name>
<evidence type="ECO:0000259" key="9">
    <source>
        <dbReference type="PROSITE" id="PS50847"/>
    </source>
</evidence>
<dbReference type="Pfam" id="PF00746">
    <property type="entry name" value="Gram_pos_anchor"/>
    <property type="match status" value="1"/>
</dbReference>
<reference evidence="11" key="1">
    <citation type="submission" date="2023-11" db="EMBL/GenBank/DDBJ databases">
        <title>Genome Sequence of Bacillus pseudomycoides stain BUPM19.</title>
        <authorList>
            <person name="Farhat A."/>
        </authorList>
    </citation>
    <scope>NUCLEOTIDE SEQUENCE [LARGE SCALE GENOMIC DNA]</scope>
    <source>
        <strain evidence="11">BUPM19</strain>
    </source>
</reference>
<feature type="compositionally biased region" description="Basic and acidic residues" evidence="6">
    <location>
        <begin position="64"/>
        <end position="85"/>
    </location>
</feature>
<comment type="subcellular location">
    <subcellularLocation>
        <location evidence="1">Secreted</location>
        <location evidence="1">Cell wall</location>
        <topology evidence="1">Peptidoglycan-anchor</topology>
    </subcellularLocation>
</comment>
<feature type="region of interest" description="Disordered" evidence="6">
    <location>
        <begin position="420"/>
        <end position="494"/>
    </location>
</feature>